<evidence type="ECO:0000256" key="1">
    <source>
        <dbReference type="ARBA" id="ARBA00004123"/>
    </source>
</evidence>
<evidence type="ECO:0000256" key="7">
    <source>
        <dbReference type="ARBA" id="ARBA00022840"/>
    </source>
</evidence>
<evidence type="ECO:0000256" key="2">
    <source>
        <dbReference type="ARBA" id="ARBA00004286"/>
    </source>
</evidence>
<evidence type="ECO:0000259" key="14">
    <source>
        <dbReference type="Pfam" id="PF13476"/>
    </source>
</evidence>
<dbReference type="GO" id="GO:0035861">
    <property type="term" value="C:site of double-strand break"/>
    <property type="evidence" value="ECO:0007669"/>
    <property type="project" value="TreeGrafter"/>
</dbReference>
<evidence type="ECO:0000256" key="11">
    <source>
        <dbReference type="ARBA" id="ARBA00023242"/>
    </source>
</evidence>
<dbReference type="EMBL" id="GANO01002554">
    <property type="protein sequence ID" value="JAB57317.1"/>
    <property type="molecule type" value="mRNA"/>
</dbReference>
<dbReference type="GO" id="GO:0016887">
    <property type="term" value="F:ATP hydrolysis activity"/>
    <property type="evidence" value="ECO:0007669"/>
    <property type="project" value="InterPro"/>
</dbReference>
<reference evidence="15" key="1">
    <citation type="journal article" date="2014" name="Insect Biochem. Mol. Biol.">
        <title>An insight into the sialome of the frog biting fly, Corethrella appendiculata.</title>
        <authorList>
            <person name="Ribeiro J.M.C."/>
            <person name="Chagas A.C."/>
            <person name="Pham V.M."/>
            <person name="Lounibos L.P."/>
            <person name="Calvo E."/>
        </authorList>
    </citation>
    <scope>NUCLEOTIDE SEQUENCE</scope>
    <source>
        <tissue evidence="15">Salivary glands</tissue>
    </source>
</reference>
<keyword evidence="7" id="KW-0067">ATP-binding</keyword>
<comment type="subcellular location">
    <subcellularLocation>
        <location evidence="2">Chromosome</location>
    </subcellularLocation>
    <subcellularLocation>
        <location evidence="1">Nucleus</location>
    </subcellularLocation>
</comment>
<keyword evidence="10" id="KW-0234">DNA repair</keyword>
<dbReference type="InterPro" id="IPR038729">
    <property type="entry name" value="Rad50/SbcC_AAA"/>
</dbReference>
<keyword evidence="11" id="KW-0539">Nucleus</keyword>
<keyword evidence="6" id="KW-0227">DNA damage</keyword>
<evidence type="ECO:0000256" key="13">
    <source>
        <dbReference type="SAM" id="MobiDB-lite"/>
    </source>
</evidence>
<feature type="coiled-coil region" evidence="12">
    <location>
        <begin position="206"/>
        <end position="233"/>
    </location>
</feature>
<dbReference type="SUPFAM" id="SSF52540">
    <property type="entry name" value="P-loop containing nucleoside triphosphate hydrolases"/>
    <property type="match status" value="2"/>
</dbReference>
<evidence type="ECO:0000256" key="5">
    <source>
        <dbReference type="ARBA" id="ARBA00022741"/>
    </source>
</evidence>
<evidence type="ECO:0000313" key="15">
    <source>
        <dbReference type="EMBL" id="JAB57317.1"/>
    </source>
</evidence>
<feature type="region of interest" description="Disordered" evidence="13">
    <location>
        <begin position="416"/>
        <end position="437"/>
    </location>
</feature>
<dbReference type="GO" id="GO:0003697">
    <property type="term" value="F:single-stranded DNA binding"/>
    <property type="evidence" value="ECO:0007669"/>
    <property type="project" value="TreeGrafter"/>
</dbReference>
<dbReference type="Gene3D" id="1.10.287.1490">
    <property type="match status" value="1"/>
</dbReference>
<dbReference type="PANTHER" id="PTHR19306:SF6">
    <property type="entry name" value="STRUCTURAL MAINTENANCE OF CHROMOSOMES PROTEIN 6"/>
    <property type="match status" value="1"/>
</dbReference>
<sequence length="1047" mass="120826">ITQEILRNIKQNIKSGRVLRVHLKNFMCHRNLVVDFNRQANLIVGNNGSGKSAILAALSLGLGCKASSTSRSTSVKSFIKNGENSTTIEIHLENDSFDAYEHDKYGDKIIVTRHITAAGASTYKLKNARGNVVSSSRKDLVNMMLYLNIQVDNPVCVLNQDLARSFLKDSDPKKQYEFFLRATQIHAITEKLNECTPIYENAKIFLEREQKALKMLLNEIDDVSLKLNSLQSAERMKEVLRDLFLKLKWKAVFKHEDRVKEVEEKLTKIMTELHANMDQIKNRENIEREIKAQIEYHQGQITAKKDSTKSVSDQYNQLRRNMTQEKDTLAEQERVIRKIKGLIDRKNADIKAYEHDLRQRQESDSDAILRNRQKNEEELKNLIEQRADLDAILNNTKRDIQSISDTLNQYRENREEISHEKVAKSNEHSRAENKLRSLESSASDNLAIYGAKMAQLVETIEKMHRQGKFSELPRGPLGKYIKVKDKKWSNSIEHICGGLLTAFYVNSDADRVELNNLLQRSFPELKNRSILSGKFCKKLYDVRAGVCSEVPGTRLVMNLITVSDPVVMNLLIDTLRLESILVCDKQDLVISLTSEDENVPRNLSKIVLSNPFSEFYPAPNYRSYGLREKRINLLQTSVSELKKHTRQEVARLEDEIEELARKFGEFTNAVAEYSGKLKSKQDQLKQFSNKISSMEMRINELQSIEYPESKEEEYLRNEVIQLRSELEKLVEEKEEEKTKYEEMKLIVDGKEEDLSHLKEKLNDVEKEIQAINNSIDAENAKLHDLTTNDRTRKNRITLLKSDMEELQKNRRAIKAEIDEAENQARIYGDRVEVQDSEETLAKHIARTERKIKNICNTNETIEQVQDILSRKQSAKVDKEKLTALLKQTLDTLNDARVSRYHYVHKLKTHMSLRIKHKFGSIMQIRGFVGEVKSNEKNGTLELSVIPRDKSIKNAVSNTKSLSGGERSYSTVAFLISLWSCVATPFYFLDEYDVFTDQVNRHTMTQLLLNESKRRPDRQFCFLTPQDMSDIASNDTLTIHRMADPERA</sequence>
<dbReference type="GO" id="GO:0000724">
    <property type="term" value="P:double-strand break repair via homologous recombination"/>
    <property type="evidence" value="ECO:0007669"/>
    <property type="project" value="TreeGrafter"/>
</dbReference>
<dbReference type="GO" id="GO:0005524">
    <property type="term" value="F:ATP binding"/>
    <property type="evidence" value="ECO:0007669"/>
    <property type="project" value="UniProtKB-KW"/>
</dbReference>
<feature type="domain" description="Rad50/SbcC-type AAA" evidence="14">
    <location>
        <begin position="20"/>
        <end position="273"/>
    </location>
</feature>
<feature type="coiled-coil region" evidence="12">
    <location>
        <begin position="642"/>
        <end position="830"/>
    </location>
</feature>
<keyword evidence="9" id="KW-0233">DNA recombination</keyword>
<proteinExistence type="evidence at transcript level"/>
<feature type="non-terminal residue" evidence="15">
    <location>
        <position position="1"/>
    </location>
</feature>
<dbReference type="GO" id="GO:0030915">
    <property type="term" value="C:Smc5-Smc6 complex"/>
    <property type="evidence" value="ECO:0007669"/>
    <property type="project" value="TreeGrafter"/>
</dbReference>
<evidence type="ECO:0000256" key="9">
    <source>
        <dbReference type="ARBA" id="ARBA00023172"/>
    </source>
</evidence>
<comment type="similarity">
    <text evidence="3">Belongs to the SMC family. SMC6 subfamily.</text>
</comment>
<evidence type="ECO:0000256" key="4">
    <source>
        <dbReference type="ARBA" id="ARBA00022454"/>
    </source>
</evidence>
<evidence type="ECO:0000256" key="12">
    <source>
        <dbReference type="SAM" id="Coils"/>
    </source>
</evidence>
<dbReference type="InterPro" id="IPR027417">
    <property type="entry name" value="P-loop_NTPase"/>
</dbReference>
<dbReference type="GO" id="GO:0005634">
    <property type="term" value="C:nucleus"/>
    <property type="evidence" value="ECO:0007669"/>
    <property type="project" value="UniProtKB-SubCell"/>
</dbReference>
<name>U5ETZ6_9DIPT</name>
<organism evidence="15">
    <name type="scientific">Corethrella appendiculata</name>
    <dbReference type="NCBI Taxonomy" id="1370023"/>
    <lineage>
        <taxon>Eukaryota</taxon>
        <taxon>Metazoa</taxon>
        <taxon>Ecdysozoa</taxon>
        <taxon>Arthropoda</taxon>
        <taxon>Hexapoda</taxon>
        <taxon>Insecta</taxon>
        <taxon>Pterygota</taxon>
        <taxon>Neoptera</taxon>
        <taxon>Endopterygota</taxon>
        <taxon>Diptera</taxon>
        <taxon>Nematocera</taxon>
        <taxon>Culicoidea</taxon>
        <taxon>Chaoboridae</taxon>
        <taxon>Corethrella</taxon>
    </lineage>
</organism>
<protein>
    <submittedName>
        <fullName evidence="15">Putative dna repair protein</fullName>
    </submittedName>
</protein>
<dbReference type="GO" id="GO:0003684">
    <property type="term" value="F:damaged DNA binding"/>
    <property type="evidence" value="ECO:0007669"/>
    <property type="project" value="TreeGrafter"/>
</dbReference>
<dbReference type="AlphaFoldDB" id="U5ETZ6"/>
<evidence type="ECO:0000256" key="8">
    <source>
        <dbReference type="ARBA" id="ARBA00023054"/>
    </source>
</evidence>
<keyword evidence="8 12" id="KW-0175">Coiled coil</keyword>
<dbReference type="Pfam" id="PF13476">
    <property type="entry name" value="AAA_23"/>
    <property type="match status" value="1"/>
</dbReference>
<dbReference type="Gene3D" id="3.40.50.300">
    <property type="entry name" value="P-loop containing nucleotide triphosphate hydrolases"/>
    <property type="match status" value="2"/>
</dbReference>
<evidence type="ECO:0000256" key="3">
    <source>
        <dbReference type="ARBA" id="ARBA00006793"/>
    </source>
</evidence>
<evidence type="ECO:0000256" key="6">
    <source>
        <dbReference type="ARBA" id="ARBA00022763"/>
    </source>
</evidence>
<evidence type="ECO:0000256" key="10">
    <source>
        <dbReference type="ARBA" id="ARBA00023204"/>
    </source>
</evidence>
<keyword evidence="4" id="KW-0158">Chromosome</keyword>
<dbReference type="PANTHER" id="PTHR19306">
    <property type="entry name" value="STRUCTURAL MAINTENANCE OF CHROMOSOMES 5,6 SMC5, SMC6"/>
    <property type="match status" value="1"/>
</dbReference>
<keyword evidence="5" id="KW-0547">Nucleotide-binding</keyword>
<accession>U5ETZ6</accession>